<evidence type="ECO:0000313" key="1">
    <source>
        <dbReference type="EnsemblPlants" id="OB03G29980.1"/>
    </source>
</evidence>
<dbReference type="Gramene" id="OB03G29980.1">
    <property type="protein sequence ID" value="OB03G29980.1"/>
    <property type="gene ID" value="OB03G29980"/>
</dbReference>
<accession>J3LPM2</accession>
<reference evidence="1" key="1">
    <citation type="journal article" date="2013" name="Nat. Commun.">
        <title>Whole-genome sequencing of Oryza brachyantha reveals mechanisms underlying Oryza genome evolution.</title>
        <authorList>
            <person name="Chen J."/>
            <person name="Huang Q."/>
            <person name="Gao D."/>
            <person name="Wang J."/>
            <person name="Lang Y."/>
            <person name="Liu T."/>
            <person name="Li B."/>
            <person name="Bai Z."/>
            <person name="Luis Goicoechea J."/>
            <person name="Liang C."/>
            <person name="Chen C."/>
            <person name="Zhang W."/>
            <person name="Sun S."/>
            <person name="Liao Y."/>
            <person name="Zhang X."/>
            <person name="Yang L."/>
            <person name="Song C."/>
            <person name="Wang M."/>
            <person name="Shi J."/>
            <person name="Liu G."/>
            <person name="Liu J."/>
            <person name="Zhou H."/>
            <person name="Zhou W."/>
            <person name="Yu Q."/>
            <person name="An N."/>
            <person name="Chen Y."/>
            <person name="Cai Q."/>
            <person name="Wang B."/>
            <person name="Liu B."/>
            <person name="Min J."/>
            <person name="Huang Y."/>
            <person name="Wu H."/>
            <person name="Li Z."/>
            <person name="Zhang Y."/>
            <person name="Yin Y."/>
            <person name="Song W."/>
            <person name="Jiang J."/>
            <person name="Jackson S.A."/>
            <person name="Wing R.A."/>
            <person name="Wang J."/>
            <person name="Chen M."/>
        </authorList>
    </citation>
    <scope>NUCLEOTIDE SEQUENCE [LARGE SCALE GENOMIC DNA]</scope>
    <source>
        <strain evidence="1">cv. IRGC 101232</strain>
    </source>
</reference>
<keyword evidence="2" id="KW-1185">Reference proteome</keyword>
<dbReference type="AlphaFoldDB" id="J3LPM2"/>
<dbReference type="EnsemblPlants" id="OB03G29980.1">
    <property type="protein sequence ID" value="OB03G29980.1"/>
    <property type="gene ID" value="OB03G29980"/>
</dbReference>
<reference evidence="1" key="2">
    <citation type="submission" date="2013-04" db="UniProtKB">
        <authorList>
            <consortium name="EnsemblPlants"/>
        </authorList>
    </citation>
    <scope>IDENTIFICATION</scope>
</reference>
<proteinExistence type="predicted"/>
<dbReference type="Proteomes" id="UP000006038">
    <property type="component" value="Chromosome 3"/>
</dbReference>
<organism evidence="1">
    <name type="scientific">Oryza brachyantha</name>
    <name type="common">malo sina</name>
    <dbReference type="NCBI Taxonomy" id="4533"/>
    <lineage>
        <taxon>Eukaryota</taxon>
        <taxon>Viridiplantae</taxon>
        <taxon>Streptophyta</taxon>
        <taxon>Embryophyta</taxon>
        <taxon>Tracheophyta</taxon>
        <taxon>Spermatophyta</taxon>
        <taxon>Magnoliopsida</taxon>
        <taxon>Liliopsida</taxon>
        <taxon>Poales</taxon>
        <taxon>Poaceae</taxon>
        <taxon>BOP clade</taxon>
        <taxon>Oryzoideae</taxon>
        <taxon>Oryzeae</taxon>
        <taxon>Oryzinae</taxon>
        <taxon>Oryza</taxon>
    </lineage>
</organism>
<sequence length="51" mass="5634">MTFFWLLVGFGSVCICLSYSKRWPLAASHFVTSGAMMQTRTMGGDVICHTS</sequence>
<evidence type="ECO:0000313" key="2">
    <source>
        <dbReference type="Proteomes" id="UP000006038"/>
    </source>
</evidence>
<name>J3LPM2_ORYBR</name>
<protein>
    <submittedName>
        <fullName evidence="1">Uncharacterized protein</fullName>
    </submittedName>
</protein>
<dbReference type="HOGENOM" id="CLU_3109605_0_0_1"/>